<dbReference type="EMBL" id="UOFS01000051">
    <property type="protein sequence ID" value="VAX01998.1"/>
    <property type="molecule type" value="Genomic_DNA"/>
</dbReference>
<name>A0A3B1ARH9_9ZZZZ</name>
<organism evidence="1">
    <name type="scientific">hydrothermal vent metagenome</name>
    <dbReference type="NCBI Taxonomy" id="652676"/>
    <lineage>
        <taxon>unclassified sequences</taxon>
        <taxon>metagenomes</taxon>
        <taxon>ecological metagenomes</taxon>
    </lineage>
</organism>
<evidence type="ECO:0000313" key="1">
    <source>
        <dbReference type="EMBL" id="VAX01998.1"/>
    </source>
</evidence>
<dbReference type="AlphaFoldDB" id="A0A3B1ARH9"/>
<sequence length="44" mass="4933">MSGKASFPLELSGNDTFDLHKPHFLSALLKAVTCSTTDKYQIRY</sequence>
<gene>
    <name evidence="1" type="ORF">MNBD_GAMMA22-2601</name>
</gene>
<protein>
    <submittedName>
        <fullName evidence="1">Uncharacterized protein</fullName>
    </submittedName>
</protein>
<proteinExistence type="predicted"/>
<reference evidence="1" key="1">
    <citation type="submission" date="2018-06" db="EMBL/GenBank/DDBJ databases">
        <authorList>
            <person name="Zhirakovskaya E."/>
        </authorList>
    </citation>
    <scope>NUCLEOTIDE SEQUENCE</scope>
</reference>
<accession>A0A3B1ARH9</accession>